<comment type="caution">
    <text evidence="1">The sequence shown here is derived from an EMBL/GenBank/DDBJ whole genome shotgun (WGS) entry which is preliminary data.</text>
</comment>
<dbReference type="RefSeq" id="WP_145788802.1">
    <property type="nucleotide sequence ID" value="NZ_BAAABR010000002.1"/>
</dbReference>
<evidence type="ECO:0000313" key="2">
    <source>
        <dbReference type="Proteomes" id="UP000318416"/>
    </source>
</evidence>
<organism evidence="1 2">
    <name type="scientific">Kitasatospora atroaurantiaca</name>
    <dbReference type="NCBI Taxonomy" id="285545"/>
    <lineage>
        <taxon>Bacteria</taxon>
        <taxon>Bacillati</taxon>
        <taxon>Actinomycetota</taxon>
        <taxon>Actinomycetes</taxon>
        <taxon>Kitasatosporales</taxon>
        <taxon>Streptomycetaceae</taxon>
        <taxon>Kitasatospora</taxon>
    </lineage>
</organism>
<gene>
    <name evidence="1" type="ORF">FB465_1552</name>
</gene>
<proteinExistence type="predicted"/>
<keyword evidence="2" id="KW-1185">Reference proteome</keyword>
<protein>
    <submittedName>
        <fullName evidence="1">DUF3052 family protein</fullName>
    </submittedName>
</protein>
<reference evidence="1 2" key="1">
    <citation type="submission" date="2019-06" db="EMBL/GenBank/DDBJ databases">
        <title>Sequencing the genomes of 1000 actinobacteria strains.</title>
        <authorList>
            <person name="Klenk H.-P."/>
        </authorList>
    </citation>
    <scope>NUCLEOTIDE SEQUENCE [LARGE SCALE GENOMIC DNA]</scope>
    <source>
        <strain evidence="1 2">DSM 41649</strain>
    </source>
</reference>
<dbReference type="AlphaFoldDB" id="A0A561ELX2"/>
<dbReference type="EMBL" id="VIVR01000001">
    <property type="protein sequence ID" value="TWE16569.1"/>
    <property type="molecule type" value="Genomic_DNA"/>
</dbReference>
<name>A0A561ELX2_9ACTN</name>
<accession>A0A561ELX2</accession>
<sequence length="138" mass="14956">MAAAGYSGTPLPRKLGIKPGAVLLLDGSPAGFEIPGLPDGVVIQRTPDPDDPFDVGVWFPSDRAELESRLAWLRAAMDQAAGLWLVWPKKAARIPTDLSENVVREVALPTGLVDNKVCAIDETYSGLRLVIRRELRRG</sequence>
<evidence type="ECO:0000313" key="1">
    <source>
        <dbReference type="EMBL" id="TWE16569.1"/>
    </source>
</evidence>
<dbReference type="OrthoDB" id="9800461at2"/>
<dbReference type="Proteomes" id="UP000318416">
    <property type="component" value="Unassembled WGS sequence"/>
</dbReference>